<keyword evidence="4 7" id="KW-0812">Transmembrane</keyword>
<feature type="transmembrane region" description="Helical" evidence="7">
    <location>
        <begin position="45"/>
        <end position="66"/>
    </location>
</feature>
<accession>A0A0P7GXD8</accession>
<feature type="transmembrane region" description="Helical" evidence="7">
    <location>
        <begin position="322"/>
        <end position="340"/>
    </location>
</feature>
<reference evidence="9" key="1">
    <citation type="submission" date="2013-11" db="EMBL/GenBank/DDBJ databases">
        <authorList>
            <person name="Hoang H.T."/>
            <person name="Killian M.L."/>
            <person name="Madson D.M."/>
            <person name="Arruda P.H.E."/>
            <person name="Sun D."/>
            <person name="Schwartz K.J."/>
            <person name="Yoon K."/>
        </authorList>
    </citation>
    <scope>NUCLEOTIDE SEQUENCE [LARGE SCALE GENOMIC DNA]</scope>
    <source>
        <strain evidence="9">CDK2</strain>
    </source>
</reference>
<dbReference type="GO" id="GO:0005886">
    <property type="term" value="C:plasma membrane"/>
    <property type="evidence" value="ECO:0007669"/>
    <property type="project" value="UniProtKB-SubCell"/>
</dbReference>
<keyword evidence="5 7" id="KW-1133">Transmembrane helix</keyword>
<keyword evidence="3" id="KW-1003">Cell membrane</keyword>
<dbReference type="InterPro" id="IPR022791">
    <property type="entry name" value="L-PG_synthase/AglD"/>
</dbReference>
<evidence type="ECO:0000313" key="8">
    <source>
        <dbReference type="EMBL" id="KPN30177.1"/>
    </source>
</evidence>
<dbReference type="PATRIC" id="fig|699431.3.peg.929"/>
<dbReference type="RefSeq" id="WP_054583245.1">
    <property type="nucleotide sequence ID" value="NZ_LGUC01000001.1"/>
</dbReference>
<comment type="similarity">
    <text evidence="2">Belongs to the UPF0104 family.</text>
</comment>
<feature type="transmembrane region" description="Helical" evidence="7">
    <location>
        <begin position="157"/>
        <end position="176"/>
    </location>
</feature>
<proteinExistence type="inferred from homology"/>
<evidence type="ECO:0000256" key="2">
    <source>
        <dbReference type="ARBA" id="ARBA00011061"/>
    </source>
</evidence>
<feature type="transmembrane region" description="Helical" evidence="7">
    <location>
        <begin position="127"/>
        <end position="145"/>
    </location>
</feature>
<dbReference type="Proteomes" id="UP000050535">
    <property type="component" value="Unassembled WGS sequence"/>
</dbReference>
<dbReference type="STRING" id="699431.SY89_00902"/>
<dbReference type="AlphaFoldDB" id="A0A0P7GXD8"/>
<evidence type="ECO:0000256" key="7">
    <source>
        <dbReference type="SAM" id="Phobius"/>
    </source>
</evidence>
<feature type="transmembrane region" description="Helical" evidence="7">
    <location>
        <begin position="291"/>
        <end position="316"/>
    </location>
</feature>
<protein>
    <submittedName>
        <fullName evidence="8">Putative membrane protein</fullName>
    </submittedName>
</protein>
<dbReference type="OrthoDB" id="15513at2157"/>
<comment type="caution">
    <text evidence="8">The sequence shown here is derived from an EMBL/GenBank/DDBJ whole genome shotgun (WGS) entry which is preliminary data.</text>
</comment>
<dbReference type="PANTHER" id="PTHR39087:SF2">
    <property type="entry name" value="UPF0104 MEMBRANE PROTEIN MJ1595"/>
    <property type="match status" value="1"/>
</dbReference>
<name>A0A0P7GXD8_9EURY</name>
<evidence type="ECO:0000313" key="9">
    <source>
        <dbReference type="Proteomes" id="UP000050535"/>
    </source>
</evidence>
<dbReference type="Pfam" id="PF03706">
    <property type="entry name" value="LPG_synthase_TM"/>
    <property type="match status" value="1"/>
</dbReference>
<organism evidence="8 9">
    <name type="scientific">Halolamina pelagica</name>
    <dbReference type="NCBI Taxonomy" id="699431"/>
    <lineage>
        <taxon>Archaea</taxon>
        <taxon>Methanobacteriati</taxon>
        <taxon>Methanobacteriota</taxon>
        <taxon>Stenosarchaea group</taxon>
        <taxon>Halobacteria</taxon>
        <taxon>Halobacteriales</taxon>
        <taxon>Haloferacaceae</taxon>
    </lineage>
</organism>
<keyword evidence="6 7" id="KW-0472">Membrane</keyword>
<dbReference type="EMBL" id="LGUC01000001">
    <property type="protein sequence ID" value="KPN30177.1"/>
    <property type="molecule type" value="Genomic_DNA"/>
</dbReference>
<dbReference type="NCBIfam" id="TIGR00374">
    <property type="entry name" value="flippase-like domain"/>
    <property type="match status" value="1"/>
</dbReference>
<evidence type="ECO:0000256" key="5">
    <source>
        <dbReference type="ARBA" id="ARBA00022989"/>
    </source>
</evidence>
<comment type="subcellular location">
    <subcellularLocation>
        <location evidence="1">Cell membrane</location>
        <topology evidence="1">Multi-pass membrane protein</topology>
    </subcellularLocation>
</comment>
<evidence type="ECO:0000256" key="1">
    <source>
        <dbReference type="ARBA" id="ARBA00004651"/>
    </source>
</evidence>
<feature type="transmembrane region" description="Helical" evidence="7">
    <location>
        <begin position="233"/>
        <end position="255"/>
    </location>
</feature>
<evidence type="ECO:0000256" key="4">
    <source>
        <dbReference type="ARBA" id="ARBA00022692"/>
    </source>
</evidence>
<feature type="transmembrane region" description="Helical" evidence="7">
    <location>
        <begin position="261"/>
        <end position="279"/>
    </location>
</feature>
<feature type="transmembrane region" description="Helical" evidence="7">
    <location>
        <begin position="12"/>
        <end position="33"/>
    </location>
</feature>
<keyword evidence="9" id="KW-1185">Reference proteome</keyword>
<evidence type="ECO:0000256" key="3">
    <source>
        <dbReference type="ARBA" id="ARBA00022475"/>
    </source>
</evidence>
<evidence type="ECO:0000256" key="6">
    <source>
        <dbReference type="ARBA" id="ARBA00023136"/>
    </source>
</evidence>
<gene>
    <name evidence="8" type="ORF">SY89_00902</name>
</gene>
<sequence>METDQLKTTLVGFVAAIAVLAVLLYFVGVGDLLRYLRDAELSTVGLVVVVTVGWLFAWGMALHTVLDVLGTAVSPLKTFLVFAGATFNNNVTPFGQAGGEPVTALLISEVTDTEYGTGLAAIASVDTLNFVPSITLALLGMGYFATGTTFNTRLESAAIVVVGLTVAVVGALVFAWRNHERVEAAVVTAAARLFRVVGTYVPRLSDPGRAAIERRVGHFFEAIERVATNPRGLALALGFSALGWFLQMSGLWLAFQAIGEPVSLAVVMFVVPIGAIAGMTPLPGGAGGIEAVLVFLLVAAPLPGVTESVALAAVVIYRGAVFWVPIAIGGVVMGTVGAGARAGA</sequence>
<dbReference type="PANTHER" id="PTHR39087">
    <property type="entry name" value="UPF0104 MEMBRANE PROTEIN MJ1595"/>
    <property type="match status" value="1"/>
</dbReference>